<feature type="transmembrane region" description="Helical" evidence="1">
    <location>
        <begin position="74"/>
        <end position="94"/>
    </location>
</feature>
<feature type="transmembrane region" description="Helical" evidence="1">
    <location>
        <begin position="106"/>
        <end position="125"/>
    </location>
</feature>
<reference evidence="2" key="1">
    <citation type="submission" date="2021-03" db="EMBL/GenBank/DDBJ databases">
        <title>Whole genome sequence of Streptomyces bomunensis MMS17-BM035.</title>
        <authorList>
            <person name="Lee J.H."/>
        </authorList>
    </citation>
    <scope>NUCLEOTIDE SEQUENCE</scope>
    <source>
        <strain evidence="2">MMS17-BM035</strain>
    </source>
</reference>
<organism evidence="2 3">
    <name type="scientific">Streptomyces montanisoli</name>
    <dbReference type="NCBI Taxonomy" id="2798581"/>
    <lineage>
        <taxon>Bacteria</taxon>
        <taxon>Bacillati</taxon>
        <taxon>Actinomycetota</taxon>
        <taxon>Actinomycetes</taxon>
        <taxon>Kitasatosporales</taxon>
        <taxon>Streptomycetaceae</taxon>
        <taxon>Streptomyces</taxon>
    </lineage>
</organism>
<dbReference type="AlphaFoldDB" id="A0A940MJJ0"/>
<protein>
    <submittedName>
        <fullName evidence="2">Uncharacterized protein</fullName>
    </submittedName>
</protein>
<dbReference type="Proteomes" id="UP000670475">
    <property type="component" value="Unassembled WGS sequence"/>
</dbReference>
<evidence type="ECO:0000313" key="3">
    <source>
        <dbReference type="Proteomes" id="UP000670475"/>
    </source>
</evidence>
<keyword evidence="1" id="KW-0812">Transmembrane</keyword>
<keyword evidence="3" id="KW-1185">Reference proteome</keyword>
<gene>
    <name evidence="2" type="ORF">JFN87_23720</name>
</gene>
<name>A0A940MJJ0_9ACTN</name>
<keyword evidence="1" id="KW-0472">Membrane</keyword>
<dbReference type="EMBL" id="JAGIQL010000117">
    <property type="protein sequence ID" value="MBP0460471.1"/>
    <property type="molecule type" value="Genomic_DNA"/>
</dbReference>
<evidence type="ECO:0000313" key="2">
    <source>
        <dbReference type="EMBL" id="MBP0460471.1"/>
    </source>
</evidence>
<proteinExistence type="predicted"/>
<comment type="caution">
    <text evidence="2">The sequence shown here is derived from an EMBL/GenBank/DDBJ whole genome shotgun (WGS) entry which is preliminary data.</text>
</comment>
<dbReference type="RefSeq" id="WP_209343036.1">
    <property type="nucleotide sequence ID" value="NZ_JAGIQL010000117.1"/>
</dbReference>
<evidence type="ECO:0000256" key="1">
    <source>
        <dbReference type="SAM" id="Phobius"/>
    </source>
</evidence>
<sequence>MTVLQIEYLAFAVVAAAFAAFAGFQVAPADSGGLVPPKRGWSWAAGAAAAAIADLGILQDLLGLHGGPPHAERVGAVGIGVLCAGFVALVAYTLNRGAGRGPRWRTTAITFSTALGVLTVVTHMVA</sequence>
<keyword evidence="1" id="KW-1133">Transmembrane helix</keyword>
<accession>A0A940MJJ0</accession>
<feature type="transmembrane region" description="Helical" evidence="1">
    <location>
        <begin position="6"/>
        <end position="29"/>
    </location>
</feature>